<dbReference type="InterPro" id="IPR052969">
    <property type="entry name" value="Thr-specific_kinase-like"/>
</dbReference>
<dbReference type="PANTHER" id="PTHR47763">
    <property type="entry name" value="ALPHA-PROTEIN KINASE VWKA"/>
    <property type="match status" value="1"/>
</dbReference>
<dbReference type="EMBL" id="LLXI01000369">
    <property type="protein sequence ID" value="PKY45243.1"/>
    <property type="molecule type" value="Genomic_DNA"/>
</dbReference>
<dbReference type="Proteomes" id="UP000234323">
    <property type="component" value="Unassembled WGS sequence"/>
</dbReference>
<comment type="caution">
    <text evidence="1">The sequence shown here is derived from an EMBL/GenBank/DDBJ whole genome shotgun (WGS) entry which is preliminary data.</text>
</comment>
<sequence>MPIIDSTGNSILNLIKHISSAQTLCDHFEFSISLNFNFPPEDVLGGLDAAITQMDWQNKTQVLLRIPPHGRNYDNYPDGDLYGLTAESVSEKLQSKDILYFFGKITDYTEKMLQIFHSIIVLFGSKSRNIYSNVPVWDILPLQKRVIMWYGIPGTPDDLKNPKYFNNDPIKEMVIKEYLKVGERNNPLEKYLEAVEVSTVAYFLSTKFNWIAEQKNITIKVNFLDDLT</sequence>
<dbReference type="Gene3D" id="3.30.200.20">
    <property type="entry name" value="Phosphorylase Kinase, domain 1"/>
    <property type="match status" value="1"/>
</dbReference>
<organism evidence="1 2">
    <name type="scientific">Rhizophagus irregularis</name>
    <dbReference type="NCBI Taxonomy" id="588596"/>
    <lineage>
        <taxon>Eukaryota</taxon>
        <taxon>Fungi</taxon>
        <taxon>Fungi incertae sedis</taxon>
        <taxon>Mucoromycota</taxon>
        <taxon>Glomeromycotina</taxon>
        <taxon>Glomeromycetes</taxon>
        <taxon>Glomerales</taxon>
        <taxon>Glomeraceae</taxon>
        <taxon>Rhizophagus</taxon>
    </lineage>
</organism>
<evidence type="ECO:0000313" key="1">
    <source>
        <dbReference type="EMBL" id="PKY45243.1"/>
    </source>
</evidence>
<dbReference type="AlphaFoldDB" id="A0A2I1GF36"/>
<accession>A0A2I1GF36</accession>
<reference evidence="1 2" key="1">
    <citation type="submission" date="2015-10" db="EMBL/GenBank/DDBJ databases">
        <title>Genome analyses suggest a sexual origin of heterokaryosis in a supposedly ancient asexual fungus.</title>
        <authorList>
            <person name="Ropars J."/>
            <person name="Sedzielewska K."/>
            <person name="Noel J."/>
            <person name="Charron P."/>
            <person name="Farinelli L."/>
            <person name="Marton T."/>
            <person name="Kruger M."/>
            <person name="Pelin A."/>
            <person name="Brachmann A."/>
            <person name="Corradi N."/>
        </authorList>
    </citation>
    <scope>NUCLEOTIDE SEQUENCE [LARGE SCALE GENOMIC DNA]</scope>
    <source>
        <strain evidence="1 2">A4</strain>
    </source>
</reference>
<name>A0A2I1GF36_9GLOM</name>
<keyword evidence="2" id="KW-1185">Reference proteome</keyword>
<gene>
    <name evidence="1" type="ORF">RhiirA4_459765</name>
</gene>
<protein>
    <submittedName>
        <fullName evidence="1">Uncharacterized protein</fullName>
    </submittedName>
</protein>
<dbReference type="PANTHER" id="PTHR47763:SF4">
    <property type="entry name" value="ALPHA-PROTEIN KINASE VWKA"/>
    <property type="match status" value="1"/>
</dbReference>
<evidence type="ECO:0000313" key="2">
    <source>
        <dbReference type="Proteomes" id="UP000234323"/>
    </source>
</evidence>
<proteinExistence type="predicted"/>